<proteinExistence type="evidence at transcript level"/>
<dbReference type="InterPro" id="IPR036392">
    <property type="entry name" value="PLAT/LH2_dom_sf"/>
</dbReference>
<evidence type="ECO:0000256" key="4">
    <source>
        <dbReference type="ARBA" id="ARBA00023157"/>
    </source>
</evidence>
<dbReference type="InterPro" id="IPR001024">
    <property type="entry name" value="PLAT/LH2_dom"/>
</dbReference>
<comment type="caution">
    <text evidence="7">Lacks conserved residue(s) required for the propagation of feature annotation.</text>
</comment>
<dbReference type="EMBL" id="HAAD01005095">
    <property type="protein sequence ID" value="CDG71327.1"/>
    <property type="molecule type" value="mRNA"/>
</dbReference>
<accession>T2MHC6</accession>
<dbReference type="GO" id="GO:0004806">
    <property type="term" value="F:triacylglycerol lipase activity"/>
    <property type="evidence" value="ECO:0007669"/>
    <property type="project" value="InterPro"/>
</dbReference>
<comment type="similarity">
    <text evidence="2 8">Belongs to the AB hydrolase superfamily. Lipase family.</text>
</comment>
<dbReference type="OrthoDB" id="6019621at2759"/>
<dbReference type="PRINTS" id="PR00823">
    <property type="entry name" value="PANCLIPASE"/>
</dbReference>
<keyword evidence="4" id="KW-1015">Disulfide bond</keyword>
<evidence type="ECO:0000256" key="7">
    <source>
        <dbReference type="PROSITE-ProRule" id="PRU00152"/>
    </source>
</evidence>
<evidence type="ECO:0000256" key="5">
    <source>
        <dbReference type="PIRSR" id="PIRSR000865-1"/>
    </source>
</evidence>
<dbReference type="PIRSF" id="PIRSF000865">
    <property type="entry name" value="Lipoprotein_lipase_LIPH"/>
    <property type="match status" value="1"/>
</dbReference>
<dbReference type="CDD" id="cd00707">
    <property type="entry name" value="Pancreat_lipase_like"/>
    <property type="match status" value="1"/>
</dbReference>
<reference evidence="10" key="1">
    <citation type="journal article" date="2013" name="Genome Biol. Evol.">
        <title>Punctuated emergences of genetic and phenotypic innovations in eumetazoan, bilaterian, euteleostome, and hominidae ancestors.</title>
        <authorList>
            <person name="Wenger Y."/>
            <person name="Galliot B."/>
        </authorList>
    </citation>
    <scope>NUCLEOTIDE SEQUENCE</scope>
    <source>
        <tissue evidence="10">Whole animals</tissue>
    </source>
</reference>
<dbReference type="PANTHER" id="PTHR11610:SF173">
    <property type="entry name" value="LIPASE DOMAIN-CONTAINING PROTEIN-RELATED"/>
    <property type="match status" value="1"/>
</dbReference>
<feature type="non-terminal residue" evidence="10">
    <location>
        <position position="1"/>
    </location>
</feature>
<feature type="binding site" evidence="6">
    <location>
        <position position="231"/>
    </location>
    <ligand>
        <name>Ca(2+)</name>
        <dbReference type="ChEBI" id="CHEBI:29108"/>
    </ligand>
</feature>
<evidence type="ECO:0000313" key="10">
    <source>
        <dbReference type="EMBL" id="CDG71327.1"/>
    </source>
</evidence>
<dbReference type="InterPro" id="IPR029058">
    <property type="entry name" value="AB_hydrolase_fold"/>
</dbReference>
<dbReference type="PROSITE" id="PS50095">
    <property type="entry name" value="PLAT"/>
    <property type="match status" value="1"/>
</dbReference>
<gene>
    <name evidence="10" type="primary">PNLIP</name>
</gene>
<sequence length="475" mass="54070">CYTFYEVVESSLVIKRFLYVLEMKTLLFCVFVQQMLAAEICYPPYGCFNDDQPYDRPLARLPESPSKINTVFTLYTRKAKNVRLDPLFKKSASSANFNSNIKTVFIAHGYLESINEWYVQMFIDELLKYEDMNVVFVDWSGGSGFPYHQAYGNVRLVGAQLSYMIEVIKNDTGINWKKLHLIGFSIGSHLVGYAGRFLRLKGLLVPRITVLDPAGPLFEYQHPDTRIDPTDAEFVDVIHSDTNTIIVLGFGAEQQMGHLDFYPNGGYFQKGCEKFDISLKQYLVCSHYRSIRYFMESISSQSCFYEAYPCKSYEDFKAGKCLCPSEGCPVMGYHAKKPKTQQSIRYYLETRDVFPYCGIHYRLKMKTGTKFLAAYSGKVTVKFYGDKGFDVVTVPSHSYDSGSLADILVVGEKEIGKLYKIDISTDALLDSWYLISLSVKHMTSGQEYQACYKKWLSSGSNEESVNSSMTACTES</sequence>
<keyword evidence="6" id="KW-0106">Calcium</keyword>
<organism evidence="10">
    <name type="scientific">Hydra vulgaris</name>
    <name type="common">Hydra</name>
    <name type="synonym">Hydra attenuata</name>
    <dbReference type="NCBI Taxonomy" id="6087"/>
    <lineage>
        <taxon>Eukaryota</taxon>
        <taxon>Metazoa</taxon>
        <taxon>Cnidaria</taxon>
        <taxon>Hydrozoa</taxon>
        <taxon>Hydroidolina</taxon>
        <taxon>Anthoathecata</taxon>
        <taxon>Aplanulata</taxon>
        <taxon>Hydridae</taxon>
        <taxon>Hydra</taxon>
    </lineage>
</organism>
<dbReference type="InterPro" id="IPR033906">
    <property type="entry name" value="Lipase_N"/>
</dbReference>
<dbReference type="Pfam" id="PF00151">
    <property type="entry name" value="Lipase"/>
    <property type="match status" value="1"/>
</dbReference>
<feature type="binding site" evidence="6">
    <location>
        <position position="226"/>
    </location>
    <ligand>
        <name>Ca(2+)</name>
        <dbReference type="ChEBI" id="CHEBI:29108"/>
    </ligand>
</feature>
<feature type="active site" description="Nucleophile" evidence="5">
    <location>
        <position position="185"/>
    </location>
</feature>
<dbReference type="GO" id="GO:0046872">
    <property type="term" value="F:metal ion binding"/>
    <property type="evidence" value="ECO:0007669"/>
    <property type="project" value="UniProtKB-KW"/>
</dbReference>
<dbReference type="PRINTS" id="PR00821">
    <property type="entry name" value="TAGLIPASE"/>
</dbReference>
<dbReference type="SUPFAM" id="SSF53474">
    <property type="entry name" value="alpha/beta-Hydrolases"/>
    <property type="match status" value="1"/>
</dbReference>
<evidence type="ECO:0000256" key="8">
    <source>
        <dbReference type="RuleBase" id="RU004262"/>
    </source>
</evidence>
<feature type="binding site" evidence="6">
    <location>
        <position position="228"/>
    </location>
    <ligand>
        <name>Ca(2+)</name>
        <dbReference type="ChEBI" id="CHEBI:29108"/>
    </ligand>
</feature>
<dbReference type="SUPFAM" id="SSF49723">
    <property type="entry name" value="Lipase/lipooxygenase domain (PLAT/LH2 domain)"/>
    <property type="match status" value="1"/>
</dbReference>
<evidence type="ECO:0000256" key="3">
    <source>
        <dbReference type="ARBA" id="ARBA00022525"/>
    </source>
</evidence>
<dbReference type="InterPro" id="IPR016272">
    <property type="entry name" value="Lipase_LIPH"/>
</dbReference>
<dbReference type="InterPro" id="IPR000734">
    <property type="entry name" value="TAG_lipase"/>
</dbReference>
<keyword evidence="6" id="KW-0479">Metal-binding</keyword>
<dbReference type="ESTHER" id="hydvu-t2mhc6">
    <property type="family name" value="Pancreatic_lipase"/>
</dbReference>
<dbReference type="Gene3D" id="3.40.50.1820">
    <property type="entry name" value="alpha/beta hydrolase"/>
    <property type="match status" value="1"/>
</dbReference>
<dbReference type="InterPro" id="IPR013818">
    <property type="entry name" value="Lipase"/>
</dbReference>
<dbReference type="GO" id="GO:0016042">
    <property type="term" value="P:lipid catabolic process"/>
    <property type="evidence" value="ECO:0007669"/>
    <property type="project" value="TreeGrafter"/>
</dbReference>
<dbReference type="Gene3D" id="2.60.60.20">
    <property type="entry name" value="PLAT/LH2 domain"/>
    <property type="match status" value="1"/>
</dbReference>
<feature type="domain" description="PLAT" evidence="9">
    <location>
        <begin position="359"/>
        <end position="470"/>
    </location>
</feature>
<name>T2MHC6_HYDVU</name>
<dbReference type="AlphaFoldDB" id="T2MHC6"/>
<protein>
    <submittedName>
        <fullName evidence="10">Pancreatic triacylglycerol lipase</fullName>
    </submittedName>
</protein>
<evidence type="ECO:0000256" key="6">
    <source>
        <dbReference type="PIRSR" id="PIRSR000865-2"/>
    </source>
</evidence>
<dbReference type="PANTHER" id="PTHR11610">
    <property type="entry name" value="LIPASE"/>
    <property type="match status" value="1"/>
</dbReference>
<dbReference type="Pfam" id="PF01477">
    <property type="entry name" value="PLAT"/>
    <property type="match status" value="1"/>
</dbReference>
<comment type="subcellular location">
    <subcellularLocation>
        <location evidence="1">Secreted</location>
    </subcellularLocation>
</comment>
<keyword evidence="3" id="KW-0964">Secreted</keyword>
<dbReference type="GO" id="GO:0005615">
    <property type="term" value="C:extracellular space"/>
    <property type="evidence" value="ECO:0007669"/>
    <property type="project" value="TreeGrafter"/>
</dbReference>
<feature type="active site" description="Charge relay system" evidence="5">
    <location>
        <position position="287"/>
    </location>
</feature>
<evidence type="ECO:0000256" key="1">
    <source>
        <dbReference type="ARBA" id="ARBA00004613"/>
    </source>
</evidence>
<evidence type="ECO:0000259" key="9">
    <source>
        <dbReference type="PROSITE" id="PS50095"/>
    </source>
</evidence>
<dbReference type="InterPro" id="IPR002331">
    <property type="entry name" value="Lipase_panc"/>
</dbReference>
<evidence type="ECO:0000256" key="2">
    <source>
        <dbReference type="ARBA" id="ARBA00010701"/>
    </source>
</evidence>
<feature type="active site" description="Charge relay system" evidence="5">
    <location>
        <position position="212"/>
    </location>
</feature>